<dbReference type="EMBL" id="MN740138">
    <property type="protein sequence ID" value="QHT89260.1"/>
    <property type="molecule type" value="Genomic_DNA"/>
</dbReference>
<accession>A0A6C0I9I4</accession>
<sequence length="94" mass="10988">MIKRSKSAEHLIVKNKLPRPRSLDNIKIIVRKNKKKLLIVQDIYSCFQCTNDLHKDQNQGLTELVFYLLSSGDTKSLQQRLGILFIVNLLFYLK</sequence>
<evidence type="ECO:0000313" key="1">
    <source>
        <dbReference type="EMBL" id="QHT89260.1"/>
    </source>
</evidence>
<reference evidence="1" key="1">
    <citation type="journal article" date="2020" name="Nature">
        <title>Giant virus diversity and host interactions through global metagenomics.</title>
        <authorList>
            <person name="Schulz F."/>
            <person name="Roux S."/>
            <person name="Paez-Espino D."/>
            <person name="Jungbluth S."/>
            <person name="Walsh D.A."/>
            <person name="Denef V.J."/>
            <person name="McMahon K.D."/>
            <person name="Konstantinidis K.T."/>
            <person name="Eloe-Fadrosh E.A."/>
            <person name="Kyrpides N.C."/>
            <person name="Woyke T."/>
        </authorList>
    </citation>
    <scope>NUCLEOTIDE SEQUENCE</scope>
    <source>
        <strain evidence="1">GVMAG-M-3300023184-53</strain>
    </source>
</reference>
<dbReference type="AlphaFoldDB" id="A0A6C0I9I4"/>
<name>A0A6C0I9I4_9ZZZZ</name>
<organism evidence="1">
    <name type="scientific">viral metagenome</name>
    <dbReference type="NCBI Taxonomy" id="1070528"/>
    <lineage>
        <taxon>unclassified sequences</taxon>
        <taxon>metagenomes</taxon>
        <taxon>organismal metagenomes</taxon>
    </lineage>
</organism>
<protein>
    <submittedName>
        <fullName evidence="1">Uncharacterized protein</fullName>
    </submittedName>
</protein>
<proteinExistence type="predicted"/>